<evidence type="ECO:0000313" key="5">
    <source>
        <dbReference type="Proteomes" id="UP000436088"/>
    </source>
</evidence>
<evidence type="ECO:0000256" key="1">
    <source>
        <dbReference type="SAM" id="MobiDB-lite"/>
    </source>
</evidence>
<evidence type="ECO:0000313" key="4">
    <source>
        <dbReference type="EMBL" id="KAE8732437.1"/>
    </source>
</evidence>
<keyword evidence="2" id="KW-0812">Transmembrane</keyword>
<feature type="transmembrane region" description="Helical" evidence="2">
    <location>
        <begin position="252"/>
        <end position="271"/>
    </location>
</feature>
<sequence length="512" mass="57529">MKKWGKWKCSCSAHYNQRIQALGSGFDVNFDTRLLYCKGVAGYRIIESRNTLGMSTWTINLFCTIFPEISRTPRSLLAVIVLGVNCWPRVVNSFLHVGVARKVKQAVPISWDPLSLGSFIETLGTHVITSVTMVGVVPRLFNSQGIYPQPSNAHILMGKRYLDGLLFTVRSDNAATHAVELSFILVVVIVIVPTDVTIIFRRRGGDDLEQNHTQWVKTVRSSPDVIEMTFYPITALLDGVAGKEHLARAMSLYLESALISAALFAAFFSSYRRYPSDFDPLATSPPPQHGSRRPQGSPPRTPTRAPETSAFPPSFGLSSFTITLPDQHYMTVQSFITNDPDVYSMPSACSDEIEGPPTKRSILLMKGINGTEPIRYHPRSCYKDISIFMVMTHGVLIASITVGFKCRRAISMNTPNIIAFWLLGQYFKISLNDFNFSMGFVTNVMDHEYLKSLHDIPHDFDTDMAYEALTGLAYIQFDARITKAWHIHDPTLCYIHWFLAYNYSGRNDTTSF</sequence>
<comment type="caution">
    <text evidence="4">The sequence shown here is derived from an EMBL/GenBank/DDBJ whole genome shotgun (WGS) entry which is preliminary data.</text>
</comment>
<dbReference type="Pfam" id="PF01823">
    <property type="entry name" value="MACPF"/>
    <property type="match status" value="1"/>
</dbReference>
<feature type="domain" description="MACPF" evidence="3">
    <location>
        <begin position="1"/>
        <end position="267"/>
    </location>
</feature>
<dbReference type="GO" id="GO:2000031">
    <property type="term" value="P:regulation of salicylic acid mediated signaling pathway"/>
    <property type="evidence" value="ECO:0007669"/>
    <property type="project" value="InterPro"/>
</dbReference>
<dbReference type="InterPro" id="IPR044663">
    <property type="entry name" value="CAD1/NSL1-like"/>
</dbReference>
<dbReference type="GO" id="GO:0009626">
    <property type="term" value="P:plant-type hypersensitive response"/>
    <property type="evidence" value="ECO:0007669"/>
    <property type="project" value="TreeGrafter"/>
</dbReference>
<dbReference type="PROSITE" id="PS51412">
    <property type="entry name" value="MACPF_2"/>
    <property type="match status" value="1"/>
</dbReference>
<dbReference type="EMBL" id="VEPZ02000161">
    <property type="protein sequence ID" value="KAE8732437.1"/>
    <property type="molecule type" value="Genomic_DNA"/>
</dbReference>
<proteinExistence type="predicted"/>
<keyword evidence="2" id="KW-0472">Membrane</keyword>
<dbReference type="PANTHER" id="PTHR33199:SF15">
    <property type="entry name" value="MACPF DOMAIN-CONTAINING PROTEIN CAD1-LIKE"/>
    <property type="match status" value="1"/>
</dbReference>
<reference evidence="4" key="1">
    <citation type="submission" date="2019-09" db="EMBL/GenBank/DDBJ databases">
        <title>Draft genome information of white flower Hibiscus syriacus.</title>
        <authorList>
            <person name="Kim Y.-M."/>
        </authorList>
    </citation>
    <scope>NUCLEOTIDE SEQUENCE [LARGE SCALE GENOMIC DNA]</scope>
    <source>
        <strain evidence="4">YM2019G1</strain>
    </source>
</reference>
<dbReference type="AlphaFoldDB" id="A0A6A3CV82"/>
<protein>
    <recommendedName>
        <fullName evidence="3">MACPF domain-containing protein</fullName>
    </recommendedName>
</protein>
<organism evidence="4 5">
    <name type="scientific">Hibiscus syriacus</name>
    <name type="common">Rose of Sharon</name>
    <dbReference type="NCBI Taxonomy" id="106335"/>
    <lineage>
        <taxon>Eukaryota</taxon>
        <taxon>Viridiplantae</taxon>
        <taxon>Streptophyta</taxon>
        <taxon>Embryophyta</taxon>
        <taxon>Tracheophyta</taxon>
        <taxon>Spermatophyta</taxon>
        <taxon>Magnoliopsida</taxon>
        <taxon>eudicotyledons</taxon>
        <taxon>Gunneridae</taxon>
        <taxon>Pentapetalae</taxon>
        <taxon>rosids</taxon>
        <taxon>malvids</taxon>
        <taxon>Malvales</taxon>
        <taxon>Malvaceae</taxon>
        <taxon>Malvoideae</taxon>
        <taxon>Hibiscus</taxon>
    </lineage>
</organism>
<evidence type="ECO:0000259" key="3">
    <source>
        <dbReference type="PROSITE" id="PS51412"/>
    </source>
</evidence>
<dbReference type="GO" id="GO:0005886">
    <property type="term" value="C:plasma membrane"/>
    <property type="evidence" value="ECO:0007669"/>
    <property type="project" value="TreeGrafter"/>
</dbReference>
<evidence type="ECO:0000256" key="2">
    <source>
        <dbReference type="SAM" id="Phobius"/>
    </source>
</evidence>
<dbReference type="PANTHER" id="PTHR33199">
    <property type="entry name" value="MACPF DOMAIN-CONTAINING PROTEIN CAD1"/>
    <property type="match status" value="1"/>
</dbReference>
<gene>
    <name evidence="4" type="ORF">F3Y22_tig00002119pilonHSYRG00001</name>
</gene>
<feature type="transmembrane region" description="Helical" evidence="2">
    <location>
        <begin position="181"/>
        <end position="200"/>
    </location>
</feature>
<dbReference type="InterPro" id="IPR020864">
    <property type="entry name" value="MACPF"/>
</dbReference>
<name>A0A6A3CV82_HIBSY</name>
<keyword evidence="5" id="KW-1185">Reference proteome</keyword>
<keyword evidence="2" id="KW-1133">Transmembrane helix</keyword>
<feature type="region of interest" description="Disordered" evidence="1">
    <location>
        <begin position="279"/>
        <end position="313"/>
    </location>
</feature>
<accession>A0A6A3CV82</accession>
<feature type="transmembrane region" description="Helical" evidence="2">
    <location>
        <begin position="385"/>
        <end position="404"/>
    </location>
</feature>
<dbReference type="Proteomes" id="UP000436088">
    <property type="component" value="Unassembled WGS sequence"/>
</dbReference>